<dbReference type="HOGENOM" id="CLU_441265_0_0_0"/>
<dbReference type="eggNOG" id="COG1070">
    <property type="taxonomic scope" value="Bacteria"/>
</dbReference>
<dbReference type="Pfam" id="PF13941">
    <property type="entry name" value="MutL"/>
    <property type="match status" value="1"/>
</dbReference>
<evidence type="ECO:0000313" key="3">
    <source>
        <dbReference type="Proteomes" id="UP000002008"/>
    </source>
</evidence>
<dbReference type="InterPro" id="IPR006230">
    <property type="entry name" value="MutL"/>
</dbReference>
<dbReference type="EMBL" id="CP000909">
    <property type="protein sequence ID" value="ABY33504.1"/>
    <property type="molecule type" value="Genomic_DNA"/>
</dbReference>
<accession>A9WCT5</accession>
<feature type="compositionally biased region" description="Polar residues" evidence="1">
    <location>
        <begin position="632"/>
        <end position="645"/>
    </location>
</feature>
<sequence>MELVRAILAVEIGSLITRVSLIDEVDGESRLIGQTETLTSRELPYRNVFFAVQEATAQLADLTGRQLLRDGRLLMPRISTGDGIDAVIVVTSALEPLRVVVAAIASDVSARSALHAVRGVPSVVLAVVTLDDVSARSTTGVMQSWLERQLETLLPLLPDVVVLAGGVEGGTVEAMKRLAHLINLKLSFTAAIRQPLPTIIYAGNTSVQPQIQAALGGHNCELITVANVRPALDQEVLTPLRQALLACYARQLTDVPGIDQLSAPDQTTLRTVAESQYVMTRFLAERQQQAVLYVDVGATTTTLIAAAPDQIAATLHGVCGTAFGVGALLSEVGPAAIARWLPFAIEEQELIERLLNRMLRPQTLPATREDCYLDLALAREALALGVAALRDEQTPLAYERLLAGGGVLTHAPHPGMALLALLDGLQPANELPGLLLPIHLDMLSLLSVCGGIAALSTDAAISIFDHDLLNNTPLATCIVLQGGSRIGEPVADVELITVGGDSERVQVRHGELIRLPLSVGRYAQVKVKPAATVRVGQAAPGEAVESDPAEVHGSLLGLIIDARGRPLTLPADGAERRRLLWSWLRAVGAEHSDSPYPEPVISLPEMPAPVVAAPSTAPKPRRSWFKRAPQPAKTSEATLPTTETVPASPDDDIAQLRQQVSKPARRSWFGRRKP</sequence>
<gene>
    <name evidence="2" type="ordered locus">Caur_0251</name>
</gene>
<feature type="region of interest" description="Disordered" evidence="1">
    <location>
        <begin position="613"/>
        <end position="653"/>
    </location>
</feature>
<dbReference type="Proteomes" id="UP000002008">
    <property type="component" value="Chromosome"/>
</dbReference>
<reference evidence="3" key="1">
    <citation type="journal article" date="2011" name="BMC Genomics">
        <title>Complete genome sequence of the filamentous anoxygenic phototrophic bacterium Chloroflexus aurantiacus.</title>
        <authorList>
            <person name="Tang K.H."/>
            <person name="Barry K."/>
            <person name="Chertkov O."/>
            <person name="Dalin E."/>
            <person name="Han C.S."/>
            <person name="Hauser L.J."/>
            <person name="Honchak B.M."/>
            <person name="Karbach L.E."/>
            <person name="Land M.L."/>
            <person name="Lapidus A."/>
            <person name="Larimer F.W."/>
            <person name="Mikhailova N."/>
            <person name="Pitluck S."/>
            <person name="Pierson B.K."/>
            <person name="Blankenship R.E."/>
        </authorList>
    </citation>
    <scope>NUCLEOTIDE SEQUENCE [LARGE SCALE GENOMIC DNA]</scope>
    <source>
        <strain evidence="3">ATCC 29366 / DSM 635 / J-10-fl</strain>
    </source>
</reference>
<dbReference type="RefSeq" id="WP_012256160.1">
    <property type="nucleotide sequence ID" value="NC_010175.1"/>
</dbReference>
<evidence type="ECO:0000256" key="1">
    <source>
        <dbReference type="SAM" id="MobiDB-lite"/>
    </source>
</evidence>
<name>A9WCT5_CHLAA</name>
<dbReference type="KEGG" id="cau:Caur_0251"/>
<organism evidence="2 3">
    <name type="scientific">Chloroflexus aurantiacus (strain ATCC 29366 / DSM 635 / J-10-fl)</name>
    <dbReference type="NCBI Taxonomy" id="324602"/>
    <lineage>
        <taxon>Bacteria</taxon>
        <taxon>Bacillati</taxon>
        <taxon>Chloroflexota</taxon>
        <taxon>Chloroflexia</taxon>
        <taxon>Chloroflexales</taxon>
        <taxon>Chloroflexineae</taxon>
        <taxon>Chloroflexaceae</taxon>
        <taxon>Chloroflexus</taxon>
    </lineage>
</organism>
<dbReference type="AlphaFoldDB" id="A9WCT5"/>
<dbReference type="PATRIC" id="fig|324602.8.peg.291"/>
<dbReference type="EnsemblBacteria" id="ABY33504">
    <property type="protein sequence ID" value="ABY33504"/>
    <property type="gene ID" value="Caur_0251"/>
</dbReference>
<keyword evidence="3" id="KW-1185">Reference proteome</keyword>
<protein>
    <submittedName>
        <fullName evidence="2">Uncharacterized protein</fullName>
    </submittedName>
</protein>
<evidence type="ECO:0000313" key="2">
    <source>
        <dbReference type="EMBL" id="ABY33504.1"/>
    </source>
</evidence>
<dbReference type="STRING" id="324602.Caur_0251"/>
<proteinExistence type="predicted"/>
<dbReference type="InParanoid" id="A9WCT5"/>